<accession>A0A1E5UL64</accession>
<dbReference type="Proteomes" id="UP000095767">
    <property type="component" value="Unassembled WGS sequence"/>
</dbReference>
<evidence type="ECO:0008006" key="3">
    <source>
        <dbReference type="Google" id="ProtNLM"/>
    </source>
</evidence>
<comment type="caution">
    <text evidence="1">The sequence shown here is derived from an EMBL/GenBank/DDBJ whole genome shotgun (WGS) entry which is preliminary data.</text>
</comment>
<evidence type="ECO:0000313" key="2">
    <source>
        <dbReference type="Proteomes" id="UP000095767"/>
    </source>
</evidence>
<keyword evidence="2" id="KW-1185">Reference proteome</keyword>
<dbReference type="OrthoDB" id="630292at2759"/>
<proteinExistence type="predicted"/>
<dbReference type="AlphaFoldDB" id="A0A1E5UL64"/>
<organism evidence="1 2">
    <name type="scientific">Dichanthelium oligosanthes</name>
    <dbReference type="NCBI Taxonomy" id="888268"/>
    <lineage>
        <taxon>Eukaryota</taxon>
        <taxon>Viridiplantae</taxon>
        <taxon>Streptophyta</taxon>
        <taxon>Embryophyta</taxon>
        <taxon>Tracheophyta</taxon>
        <taxon>Spermatophyta</taxon>
        <taxon>Magnoliopsida</taxon>
        <taxon>Liliopsida</taxon>
        <taxon>Poales</taxon>
        <taxon>Poaceae</taxon>
        <taxon>PACMAD clade</taxon>
        <taxon>Panicoideae</taxon>
        <taxon>Panicodae</taxon>
        <taxon>Paniceae</taxon>
        <taxon>Dichantheliinae</taxon>
        <taxon>Dichanthelium</taxon>
    </lineage>
</organism>
<sequence>MDKDQHEQPPQGLLHLSLEDETFDVIGLPDSLDHALDDTFMLDVSHKKLWLYAHTSEMSSPGTMTIWAMCMEGGTDSLSERRYSISCVSDVCHPMGLLPNGGIALWKGFTLYRYDLPSSEVMIECKMDGLRYQGRRARTWKNSFQFNVNPYTKSLVPITL</sequence>
<gene>
    <name evidence="1" type="ORF">BAE44_0025355</name>
</gene>
<evidence type="ECO:0000313" key="1">
    <source>
        <dbReference type="EMBL" id="OEL13624.1"/>
    </source>
</evidence>
<name>A0A1E5UL64_9POAL</name>
<dbReference type="EMBL" id="LWDX02072779">
    <property type="protein sequence ID" value="OEL13624.1"/>
    <property type="molecule type" value="Genomic_DNA"/>
</dbReference>
<reference evidence="1 2" key="1">
    <citation type="submission" date="2016-09" db="EMBL/GenBank/DDBJ databases">
        <title>The draft genome of Dichanthelium oligosanthes: A C3 panicoid grass species.</title>
        <authorList>
            <person name="Studer A.J."/>
            <person name="Schnable J.C."/>
            <person name="Brutnell T.P."/>
        </authorList>
    </citation>
    <scope>NUCLEOTIDE SEQUENCE [LARGE SCALE GENOMIC DNA]</scope>
    <source>
        <strain evidence="2">cv. Kellogg 1175</strain>
        <tissue evidence="1">Leaf</tissue>
    </source>
</reference>
<protein>
    <recommendedName>
        <fullName evidence="3">F-box associated domain-containing protein</fullName>
    </recommendedName>
</protein>